<keyword evidence="4 13" id="KW-0812">Transmembrane</keyword>
<dbReference type="GO" id="GO:0046872">
    <property type="term" value="F:metal ion binding"/>
    <property type="evidence" value="ECO:0007669"/>
    <property type="project" value="UniProtKB-KW"/>
</dbReference>
<keyword evidence="5" id="KW-0001">2Fe-2S</keyword>
<dbReference type="HOGENOM" id="CLU_003827_19_1_11"/>
<evidence type="ECO:0000256" key="11">
    <source>
        <dbReference type="ARBA" id="ARBA00023014"/>
    </source>
</evidence>
<dbReference type="InterPro" id="IPR050415">
    <property type="entry name" value="MRET"/>
</dbReference>
<dbReference type="InterPro" id="IPR001433">
    <property type="entry name" value="OxRdtase_FAD/NAD-bd"/>
</dbReference>
<dbReference type="STRING" id="351607.Acel_0049"/>
<dbReference type="SUPFAM" id="SSF63380">
    <property type="entry name" value="Riboflavin synthase domain-like"/>
    <property type="match status" value="1"/>
</dbReference>
<evidence type="ECO:0000313" key="15">
    <source>
        <dbReference type="EMBL" id="ABK51825.1"/>
    </source>
</evidence>
<dbReference type="CDD" id="cd06198">
    <property type="entry name" value="FNR_like_3"/>
    <property type="match status" value="1"/>
</dbReference>
<dbReference type="GO" id="GO:0051537">
    <property type="term" value="F:2 iron, 2 sulfur cluster binding"/>
    <property type="evidence" value="ECO:0007669"/>
    <property type="project" value="UniProtKB-KW"/>
</dbReference>
<dbReference type="KEGG" id="ace:Acel_0049"/>
<evidence type="ECO:0000256" key="8">
    <source>
        <dbReference type="ARBA" id="ARBA00022989"/>
    </source>
</evidence>
<keyword evidence="7" id="KW-0274">FAD</keyword>
<gene>
    <name evidence="15" type="ordered locus">Acel_0049</name>
</gene>
<dbReference type="Gene3D" id="2.40.30.10">
    <property type="entry name" value="Translation factors"/>
    <property type="match status" value="1"/>
</dbReference>
<dbReference type="PROSITE" id="PS51384">
    <property type="entry name" value="FAD_FR"/>
    <property type="match status" value="1"/>
</dbReference>
<comment type="subcellular location">
    <subcellularLocation>
        <location evidence="2">Membrane</location>
        <topology evidence="2">Multi-pass membrane protein</topology>
    </subcellularLocation>
</comment>
<keyword evidence="16" id="KW-1185">Reference proteome</keyword>
<evidence type="ECO:0000256" key="2">
    <source>
        <dbReference type="ARBA" id="ARBA00004141"/>
    </source>
</evidence>
<feature type="transmembrane region" description="Helical" evidence="13">
    <location>
        <begin position="60"/>
        <end position="81"/>
    </location>
</feature>
<dbReference type="RefSeq" id="WP_011718889.1">
    <property type="nucleotide sequence ID" value="NC_008578.1"/>
</dbReference>
<dbReference type="PANTHER" id="PTHR47354">
    <property type="entry name" value="NADH OXIDOREDUCTASE HCR"/>
    <property type="match status" value="1"/>
</dbReference>
<dbReference type="PRINTS" id="PR00410">
    <property type="entry name" value="PHEHYDRXLASE"/>
</dbReference>
<feature type="transmembrane region" description="Helical" evidence="13">
    <location>
        <begin position="169"/>
        <end position="189"/>
    </location>
</feature>
<feature type="transmembrane region" description="Helical" evidence="13">
    <location>
        <begin position="20"/>
        <end position="40"/>
    </location>
</feature>
<name>A0LQW5_ACIC1</name>
<dbReference type="SUPFAM" id="SSF52343">
    <property type="entry name" value="Ferredoxin reductase-like, C-terminal NADP-linked domain"/>
    <property type="match status" value="1"/>
</dbReference>
<keyword evidence="11" id="KW-0411">Iron-sulfur</keyword>
<sequence length="453" mass="50207">MTTNAIPARRATSGVSLIRVRPGAVLTAIYLGGLAVLALWWHDTPPIHGWGEWLTNAGRITGLLAGYVVIVVLALMARVPAVERGVGADRLARWHAMGGRYLVGVAAAHTALIIWGYAVSAHEGLIRQTSDLLLHYPDVLMATVALGLFVGIGIVSARALRRRLAYETWYYLHFYTYLAIALSFSHEFATGADFMSNLPARVLWAGLYIVVGAMLVWYRFLTPFRLALRHRFRVVRVVDEAPGIFSLHIGGRRLDELAIEPGQFFRWRFLCAGQWWQSHPYSLSAPPTRSLLRITVKALGDHSTALRRIPPGTRVLAEGPYGALTAARRTSPRVLLIAGGIGITPLRALFETLPGRRGDLTLIYRANHEQEFAFRAELDQIARYRKAAVHYLVGPPGGPGDPFVGTRLRSLVPDVRRRDVFVCGPPPMITAAVTALRRLGVPRRRIHTEAFEF</sequence>
<feature type="transmembrane region" description="Helical" evidence="13">
    <location>
        <begin position="201"/>
        <end position="221"/>
    </location>
</feature>
<keyword evidence="8 13" id="KW-1133">Transmembrane helix</keyword>
<dbReference type="GO" id="GO:0016020">
    <property type="term" value="C:membrane"/>
    <property type="evidence" value="ECO:0007669"/>
    <property type="project" value="UniProtKB-SubCell"/>
</dbReference>
<dbReference type="PANTHER" id="PTHR47354:SF8">
    <property type="entry name" value="1,2-PHENYLACETYL-COA EPOXIDASE, SUBUNIT E"/>
    <property type="match status" value="1"/>
</dbReference>
<keyword evidence="9" id="KW-0560">Oxidoreductase</keyword>
<evidence type="ECO:0000256" key="3">
    <source>
        <dbReference type="ARBA" id="ARBA00022630"/>
    </source>
</evidence>
<protein>
    <submittedName>
        <fullName evidence="15">Oxidoreductase FAD/NAD(P)-binding domain protein</fullName>
    </submittedName>
</protein>
<evidence type="ECO:0000256" key="13">
    <source>
        <dbReference type="SAM" id="Phobius"/>
    </source>
</evidence>
<evidence type="ECO:0000256" key="4">
    <source>
        <dbReference type="ARBA" id="ARBA00022692"/>
    </source>
</evidence>
<feature type="transmembrane region" description="Helical" evidence="13">
    <location>
        <begin position="139"/>
        <end position="157"/>
    </location>
</feature>
<proteinExistence type="predicted"/>
<feature type="domain" description="FAD-binding FR-type" evidence="14">
    <location>
        <begin position="227"/>
        <end position="327"/>
    </location>
</feature>
<dbReference type="GO" id="GO:0050660">
    <property type="term" value="F:flavin adenine dinucleotide binding"/>
    <property type="evidence" value="ECO:0007669"/>
    <property type="project" value="TreeGrafter"/>
</dbReference>
<dbReference type="Proteomes" id="UP000008221">
    <property type="component" value="Chromosome"/>
</dbReference>
<evidence type="ECO:0000256" key="7">
    <source>
        <dbReference type="ARBA" id="ARBA00022827"/>
    </source>
</evidence>
<dbReference type="InterPro" id="IPR013130">
    <property type="entry name" value="Fe3_Rdtase_TM_dom"/>
</dbReference>
<dbReference type="eggNOG" id="COG1018">
    <property type="taxonomic scope" value="Bacteria"/>
</dbReference>
<evidence type="ECO:0000313" key="16">
    <source>
        <dbReference type="Proteomes" id="UP000008221"/>
    </source>
</evidence>
<dbReference type="Pfam" id="PF00175">
    <property type="entry name" value="NAD_binding_1"/>
    <property type="match status" value="1"/>
</dbReference>
<keyword evidence="6" id="KW-0479">Metal-binding</keyword>
<organism evidence="15 16">
    <name type="scientific">Acidothermus cellulolyticus (strain ATCC 43068 / DSM 8971 / 11B)</name>
    <dbReference type="NCBI Taxonomy" id="351607"/>
    <lineage>
        <taxon>Bacteria</taxon>
        <taxon>Bacillati</taxon>
        <taxon>Actinomycetota</taxon>
        <taxon>Actinomycetes</taxon>
        <taxon>Acidothermales</taxon>
        <taxon>Acidothermaceae</taxon>
        <taxon>Acidothermus</taxon>
    </lineage>
</organism>
<keyword evidence="12 13" id="KW-0472">Membrane</keyword>
<evidence type="ECO:0000256" key="5">
    <source>
        <dbReference type="ARBA" id="ARBA00022714"/>
    </source>
</evidence>
<dbReference type="InterPro" id="IPR013112">
    <property type="entry name" value="FAD-bd_8"/>
</dbReference>
<dbReference type="EMBL" id="CP000481">
    <property type="protein sequence ID" value="ABK51825.1"/>
    <property type="molecule type" value="Genomic_DNA"/>
</dbReference>
<dbReference type="InterPro" id="IPR017938">
    <property type="entry name" value="Riboflavin_synthase-like_b-brl"/>
</dbReference>
<feature type="transmembrane region" description="Helical" evidence="13">
    <location>
        <begin position="101"/>
        <end position="119"/>
    </location>
</feature>
<reference evidence="15 16" key="1">
    <citation type="journal article" date="2009" name="Genome Res.">
        <title>Complete genome of the cellulolytic thermophile Acidothermus cellulolyticus 11B provides insights into its ecophysiological and evolutionary adaptations.</title>
        <authorList>
            <person name="Barabote R.D."/>
            <person name="Xie G."/>
            <person name="Leu D.H."/>
            <person name="Normand P."/>
            <person name="Necsulea A."/>
            <person name="Daubin V."/>
            <person name="Medigue C."/>
            <person name="Adney W.S."/>
            <person name="Xu X.C."/>
            <person name="Lapidus A."/>
            <person name="Parales R.E."/>
            <person name="Detter C."/>
            <person name="Pujic P."/>
            <person name="Bruce D."/>
            <person name="Lavire C."/>
            <person name="Challacombe J.F."/>
            <person name="Brettin T.S."/>
            <person name="Berry A.M."/>
        </authorList>
    </citation>
    <scope>NUCLEOTIDE SEQUENCE [LARGE SCALE GENOMIC DNA]</scope>
    <source>
        <strain evidence="16">ATCC 43068 / DSM 8971 / 11B</strain>
    </source>
</reference>
<dbReference type="InterPro" id="IPR039261">
    <property type="entry name" value="FNR_nucleotide-bd"/>
</dbReference>
<dbReference type="AlphaFoldDB" id="A0LQW5"/>
<evidence type="ECO:0000256" key="10">
    <source>
        <dbReference type="ARBA" id="ARBA00023004"/>
    </source>
</evidence>
<evidence type="ECO:0000256" key="1">
    <source>
        <dbReference type="ARBA" id="ARBA00001974"/>
    </source>
</evidence>
<dbReference type="InParanoid" id="A0LQW5"/>
<evidence type="ECO:0000256" key="9">
    <source>
        <dbReference type="ARBA" id="ARBA00023002"/>
    </source>
</evidence>
<keyword evidence="10" id="KW-0408">Iron</keyword>
<dbReference type="GO" id="GO:0016491">
    <property type="term" value="F:oxidoreductase activity"/>
    <property type="evidence" value="ECO:0007669"/>
    <property type="project" value="UniProtKB-KW"/>
</dbReference>
<dbReference type="Pfam" id="PF01794">
    <property type="entry name" value="Ferric_reduct"/>
    <property type="match status" value="1"/>
</dbReference>
<comment type="cofactor">
    <cofactor evidence="1">
        <name>FAD</name>
        <dbReference type="ChEBI" id="CHEBI:57692"/>
    </cofactor>
</comment>
<dbReference type="InterPro" id="IPR017927">
    <property type="entry name" value="FAD-bd_FR_type"/>
</dbReference>
<evidence type="ECO:0000256" key="6">
    <source>
        <dbReference type="ARBA" id="ARBA00022723"/>
    </source>
</evidence>
<evidence type="ECO:0000256" key="12">
    <source>
        <dbReference type="ARBA" id="ARBA00023136"/>
    </source>
</evidence>
<dbReference type="OrthoDB" id="9801223at2"/>
<keyword evidence="3" id="KW-0285">Flavoprotein</keyword>
<accession>A0LQW5</accession>
<evidence type="ECO:0000259" key="14">
    <source>
        <dbReference type="PROSITE" id="PS51384"/>
    </source>
</evidence>
<dbReference type="Gene3D" id="3.40.50.80">
    <property type="entry name" value="Nucleotide-binding domain of ferredoxin-NADP reductase (FNR) module"/>
    <property type="match status" value="1"/>
</dbReference>
<dbReference type="Pfam" id="PF08022">
    <property type="entry name" value="FAD_binding_8"/>
    <property type="match status" value="1"/>
</dbReference>